<name>A0A2I7SLU9_9FLAO</name>
<protein>
    <recommendedName>
        <fullName evidence="1">DUF7668 domain-containing protein</fullName>
    </recommendedName>
</protein>
<dbReference type="OrthoDB" id="1149888at2"/>
<dbReference type="RefSeq" id="WP_102996784.1">
    <property type="nucleotide sequence ID" value="NZ_CP025938.1"/>
</dbReference>
<dbReference type="AlphaFoldDB" id="A0A2I7SLU9"/>
<dbReference type="EMBL" id="CP025938">
    <property type="protein sequence ID" value="AUS06862.1"/>
    <property type="molecule type" value="Genomic_DNA"/>
</dbReference>
<keyword evidence="3" id="KW-1185">Reference proteome</keyword>
<feature type="domain" description="DUF7668" evidence="1">
    <location>
        <begin position="28"/>
        <end position="126"/>
    </location>
</feature>
<dbReference type="Proteomes" id="UP000236592">
    <property type="component" value="Chromosome"/>
</dbReference>
<evidence type="ECO:0000313" key="3">
    <source>
        <dbReference type="Proteomes" id="UP000236592"/>
    </source>
</evidence>
<proteinExistence type="predicted"/>
<dbReference type="KEGG" id="taj:C1A40_16050"/>
<dbReference type="InterPro" id="IPR056085">
    <property type="entry name" value="DUF7668"/>
</dbReference>
<reference evidence="3" key="1">
    <citation type="submission" date="2018-01" db="EMBL/GenBank/DDBJ databases">
        <title>Complete genome of Tamlana sp. UJ94.</title>
        <authorList>
            <person name="Jung J."/>
            <person name="Chung D."/>
            <person name="Bae S.S."/>
            <person name="Baek K."/>
        </authorList>
    </citation>
    <scope>NUCLEOTIDE SEQUENCE [LARGE SCALE GENOMIC DNA]</scope>
    <source>
        <strain evidence="3">UJ94</strain>
    </source>
</reference>
<gene>
    <name evidence="2" type="ORF">C1A40_16050</name>
</gene>
<dbReference type="Pfam" id="PF24705">
    <property type="entry name" value="DUF7668"/>
    <property type="match status" value="1"/>
</dbReference>
<accession>A0A2I7SLU9</accession>
<organism evidence="2 3">
    <name type="scientific">Pseudotamlana carrageenivorans</name>
    <dbReference type="NCBI Taxonomy" id="2069432"/>
    <lineage>
        <taxon>Bacteria</taxon>
        <taxon>Pseudomonadati</taxon>
        <taxon>Bacteroidota</taxon>
        <taxon>Flavobacteriia</taxon>
        <taxon>Flavobacteriales</taxon>
        <taxon>Flavobacteriaceae</taxon>
        <taxon>Pseudotamlana</taxon>
    </lineage>
</organism>
<evidence type="ECO:0000259" key="1">
    <source>
        <dbReference type="Pfam" id="PF24705"/>
    </source>
</evidence>
<sequence length="126" mass="14760">MNKIEVEKNEEEELPIPDLWRPTFKAIVNAFVQKNYELSSGINNVNPVLENTAEQIKEYIEDYGEVLIELPDETWNTSVYICYGNYWNVLIDLYTEGEGLSDLVLKAEVRENNTEYLFDIRMVYVP</sequence>
<evidence type="ECO:0000313" key="2">
    <source>
        <dbReference type="EMBL" id="AUS06862.1"/>
    </source>
</evidence>